<keyword evidence="3" id="KW-1185">Reference proteome</keyword>
<dbReference type="SUPFAM" id="SSF52047">
    <property type="entry name" value="RNI-like"/>
    <property type="match status" value="1"/>
</dbReference>
<name>A0A183A100_9TREM</name>
<dbReference type="AlphaFoldDB" id="A0A183A100"/>
<keyword evidence="1" id="KW-0812">Transmembrane</keyword>
<dbReference type="InterPro" id="IPR032675">
    <property type="entry name" value="LRR_dom_sf"/>
</dbReference>
<dbReference type="Gene3D" id="3.80.10.10">
    <property type="entry name" value="Ribonuclease Inhibitor"/>
    <property type="match status" value="1"/>
</dbReference>
<evidence type="ECO:0000256" key="1">
    <source>
        <dbReference type="SAM" id="Phobius"/>
    </source>
</evidence>
<dbReference type="Proteomes" id="UP000272942">
    <property type="component" value="Unassembled WGS sequence"/>
</dbReference>
<dbReference type="EMBL" id="UZAN01002405">
    <property type="protein sequence ID" value="VDP25931.1"/>
    <property type="molecule type" value="Genomic_DNA"/>
</dbReference>
<gene>
    <name evidence="2" type="ORF">ECPE_LOCUS635</name>
</gene>
<feature type="transmembrane region" description="Helical" evidence="1">
    <location>
        <begin position="137"/>
        <end position="157"/>
    </location>
</feature>
<dbReference type="WBParaSite" id="ECPE_0000063501-mRNA-1">
    <property type="protein sequence ID" value="ECPE_0000063501-mRNA-1"/>
    <property type="gene ID" value="ECPE_0000063501"/>
</dbReference>
<proteinExistence type="predicted"/>
<sequence>MSCRAEMSKFSKFQQANQRLTESAPLEDSTNEQSALSHGSKLVAELKRLATCPTHAAIQCEQCLSQIPYQGLHGLHLGSTKIRDLALSRLISSVRLSSICDLRLTENQLTPSDAVFLIPLLRFGAALRYLDLSRNRIGVSAVLTIGVVVPKLMFFHLHRM</sequence>
<keyword evidence="1" id="KW-0472">Membrane</keyword>
<keyword evidence="1" id="KW-1133">Transmembrane helix</keyword>
<accession>A0A183A100</accession>
<evidence type="ECO:0000313" key="4">
    <source>
        <dbReference type="WBParaSite" id="ECPE_0000063501-mRNA-1"/>
    </source>
</evidence>
<evidence type="ECO:0000313" key="2">
    <source>
        <dbReference type="EMBL" id="VDP25931.1"/>
    </source>
</evidence>
<dbReference type="OrthoDB" id="10034042at2759"/>
<organism evidence="4">
    <name type="scientific">Echinostoma caproni</name>
    <dbReference type="NCBI Taxonomy" id="27848"/>
    <lineage>
        <taxon>Eukaryota</taxon>
        <taxon>Metazoa</taxon>
        <taxon>Spiralia</taxon>
        <taxon>Lophotrochozoa</taxon>
        <taxon>Platyhelminthes</taxon>
        <taxon>Trematoda</taxon>
        <taxon>Digenea</taxon>
        <taxon>Plagiorchiida</taxon>
        <taxon>Echinostomata</taxon>
        <taxon>Echinostomatoidea</taxon>
        <taxon>Echinostomatidae</taxon>
        <taxon>Echinostoma</taxon>
    </lineage>
</organism>
<reference evidence="4" key="1">
    <citation type="submission" date="2016-06" db="UniProtKB">
        <authorList>
            <consortium name="WormBaseParasite"/>
        </authorList>
    </citation>
    <scope>IDENTIFICATION</scope>
</reference>
<protein>
    <submittedName>
        <fullName evidence="4">Leucine-rich repeat-containing protein 51</fullName>
    </submittedName>
</protein>
<evidence type="ECO:0000313" key="3">
    <source>
        <dbReference type="Proteomes" id="UP000272942"/>
    </source>
</evidence>
<reference evidence="2 3" key="2">
    <citation type="submission" date="2018-11" db="EMBL/GenBank/DDBJ databases">
        <authorList>
            <consortium name="Pathogen Informatics"/>
        </authorList>
    </citation>
    <scope>NUCLEOTIDE SEQUENCE [LARGE SCALE GENOMIC DNA]</scope>
    <source>
        <strain evidence="2 3">Egypt</strain>
    </source>
</reference>